<dbReference type="Proteomes" id="UP000515154">
    <property type="component" value="Linkage group LG7"/>
</dbReference>
<dbReference type="PROSITE" id="PS00740">
    <property type="entry name" value="MAM_1"/>
    <property type="match status" value="5"/>
</dbReference>
<evidence type="ECO:0000256" key="6">
    <source>
        <dbReference type="SAM" id="SignalP"/>
    </source>
</evidence>
<feature type="domain" description="MAM" evidence="7">
    <location>
        <begin position="6931"/>
        <end position="7092"/>
    </location>
</feature>
<feature type="domain" description="MAM" evidence="7">
    <location>
        <begin position="3140"/>
        <end position="3298"/>
    </location>
</feature>
<evidence type="ECO:0000313" key="8">
    <source>
        <dbReference type="Proteomes" id="UP000515154"/>
    </source>
</evidence>
<feature type="domain" description="MAM" evidence="7">
    <location>
        <begin position="6028"/>
        <end position="6187"/>
    </location>
</feature>
<gene>
    <name evidence="9" type="primary">LOC115213822</name>
</gene>
<dbReference type="SUPFAM" id="SSF49899">
    <property type="entry name" value="Concanavalin A-like lectins/glucanases"/>
    <property type="match status" value="42"/>
</dbReference>
<feature type="disulfide bond" evidence="3">
    <location>
        <begin position="6912"/>
        <end position="6927"/>
    </location>
</feature>
<keyword evidence="8" id="KW-1185">Reference proteome</keyword>
<feature type="domain" description="MAM" evidence="7">
    <location>
        <begin position="6366"/>
        <end position="6526"/>
    </location>
</feature>
<feature type="signal peptide" evidence="6">
    <location>
        <begin position="1"/>
        <end position="22"/>
    </location>
</feature>
<feature type="domain" description="MAM" evidence="7">
    <location>
        <begin position="2259"/>
        <end position="2426"/>
    </location>
</feature>
<feature type="chain" id="PRO_5028204438" evidence="6">
    <location>
        <begin position="23"/>
        <end position="7604"/>
    </location>
</feature>
<dbReference type="InterPro" id="IPR036055">
    <property type="entry name" value="LDL_receptor-like_sf"/>
</dbReference>
<feature type="domain" description="MAM" evidence="7">
    <location>
        <begin position="7148"/>
        <end position="7312"/>
    </location>
</feature>
<dbReference type="KEGG" id="osn:115213822"/>
<dbReference type="InterPro" id="IPR002172">
    <property type="entry name" value="LDrepeatLR_classA_rpt"/>
</dbReference>
<feature type="domain" description="MAM" evidence="7">
    <location>
        <begin position="2785"/>
        <end position="2947"/>
    </location>
</feature>
<feature type="domain" description="MAM" evidence="7">
    <location>
        <begin position="3305"/>
        <end position="3460"/>
    </location>
</feature>
<feature type="domain" description="MAM" evidence="7">
    <location>
        <begin position="4847"/>
        <end position="5006"/>
    </location>
</feature>
<dbReference type="InterPro" id="IPR023415">
    <property type="entry name" value="LDLR_class-A_CS"/>
</dbReference>
<feature type="disulfide bond" evidence="3">
    <location>
        <begin position="6893"/>
        <end position="6905"/>
    </location>
</feature>
<feature type="domain" description="MAM" evidence="7">
    <location>
        <begin position="360"/>
        <end position="520"/>
    </location>
</feature>
<feature type="domain" description="MAM" evidence="7">
    <location>
        <begin position="5531"/>
        <end position="5700"/>
    </location>
</feature>
<dbReference type="InterPro" id="IPR051560">
    <property type="entry name" value="MAM_domain-containing"/>
</dbReference>
<keyword evidence="2 3" id="KW-1015">Disulfide bond</keyword>
<dbReference type="InterPro" id="IPR013320">
    <property type="entry name" value="ConA-like_dom_sf"/>
</dbReference>
<name>A0A6P7SJS2_9MOLL</name>
<feature type="disulfide bond" evidence="3">
    <location>
        <begin position="7455"/>
        <end position="7470"/>
    </location>
</feature>
<feature type="domain" description="MAM" evidence="7">
    <location>
        <begin position="1397"/>
        <end position="1555"/>
    </location>
</feature>
<feature type="domain" description="MAM" evidence="7">
    <location>
        <begin position="2618"/>
        <end position="2774"/>
    </location>
</feature>
<dbReference type="Gene3D" id="4.10.400.10">
    <property type="entry name" value="Low-density Lipoprotein Receptor"/>
    <property type="match status" value="5"/>
</dbReference>
<feature type="compositionally biased region" description="Low complexity" evidence="4">
    <location>
        <begin position="7374"/>
        <end position="7390"/>
    </location>
</feature>
<feature type="domain" description="MAM" evidence="7">
    <location>
        <begin position="1905"/>
        <end position="2066"/>
    </location>
</feature>
<evidence type="ECO:0000313" key="9">
    <source>
        <dbReference type="RefSeq" id="XP_029638574.1"/>
    </source>
</evidence>
<dbReference type="SMART" id="SM00137">
    <property type="entry name" value="MAM"/>
    <property type="match status" value="42"/>
</dbReference>
<feature type="domain" description="MAM" evidence="7">
    <location>
        <begin position="5008"/>
        <end position="5167"/>
    </location>
</feature>
<feature type="disulfide bond" evidence="3">
    <location>
        <begin position="6711"/>
        <end position="6726"/>
    </location>
</feature>
<dbReference type="Gene3D" id="2.60.120.200">
    <property type="match status" value="42"/>
</dbReference>
<organism evidence="8 9">
    <name type="scientific">Octopus sinensis</name>
    <name type="common">East Asian common octopus</name>
    <dbReference type="NCBI Taxonomy" id="2607531"/>
    <lineage>
        <taxon>Eukaryota</taxon>
        <taxon>Metazoa</taxon>
        <taxon>Spiralia</taxon>
        <taxon>Lophotrochozoa</taxon>
        <taxon>Mollusca</taxon>
        <taxon>Cephalopoda</taxon>
        <taxon>Coleoidea</taxon>
        <taxon>Octopodiformes</taxon>
        <taxon>Octopoda</taxon>
        <taxon>Incirrata</taxon>
        <taxon>Octopodidae</taxon>
        <taxon>Octopus</taxon>
    </lineage>
</organism>
<keyword evidence="5" id="KW-0472">Membrane</keyword>
<evidence type="ECO:0000256" key="4">
    <source>
        <dbReference type="SAM" id="MobiDB-lite"/>
    </source>
</evidence>
<dbReference type="GO" id="GO:0016020">
    <property type="term" value="C:membrane"/>
    <property type="evidence" value="ECO:0007669"/>
    <property type="project" value="InterPro"/>
</dbReference>
<feature type="disulfide bond" evidence="3">
    <location>
        <begin position="6699"/>
        <end position="6717"/>
    </location>
</feature>
<dbReference type="SUPFAM" id="SSF57424">
    <property type="entry name" value="LDL receptor-like module"/>
    <property type="match status" value="3"/>
</dbReference>
<sequence>MANHYFLLLLFCTSVLQTVINSQHVCDFEKDLCNWNSHKSIDITWKRKEGKSNKHEAETLADHTTGSGSYLHLEYQNLTEKNVAQIFTPAFLQMDKSYCLSFYYYMSGKFDKVLYIYRYSNNTQLQDEEVIALEGSQDENWRLFQTSFKTERENRLMFEAHLEGPTADISIDDVQLKEGYCPESNEITNYESLGNNTAPPTQLPFSCDFQDNICGFKMMSGILKWRQGHGTRSYFNNGPVDDHTFRTRSGIYLYASAPWKSKKRAAHLVSPEFSGKDQICVQFWYNMYGENINKLEVIIRNQTVWYAAGDQGYGWKVAYVSVLPGEDFNITFNAWSSLRKTGYMAIDDVRLEQGNCTRPDICTFEGAMCSWTNSKRDSLDWVETKGSKTRRIGPSSDHTVGTTKGTYLFLDASKSKAEDTRALLTSESFSMRVKTKCLQFFYHMKGNVGQLTVYKENEDHKTELLWTLVGDQGPVWHYASIEIRPQPNNFYLVVEGIVGLNNTGGIAIDDFAMTSIKCKTTPSKANLQKPLVKTTRKSITPSHATIEPGKVVMNCNFLNNTCKWIQGHDDTSDWIRTQSKNFGGQGPIADHTSANGFYMNLPSNVGQTAHLHSQIITPVAGHPMCLSFWYYMYGPNIETFKVYITKSNLKEKAPHWVRVGTQGNQWQQGKLLILQTRPFKITFEGKVKQSTFGNIAIDDILLIHGTCNELTTRKPDISVPLAQRSCNFEANDICGFSVENTTDFRWSQHSGSTDTLGTGPTNDHTLESSSGHYMYVSAMDGNVTTKSSLISPFYKNTDSVCLQFYYHMYGDGIGTLNIYTKVGNTMDRIYHISGNQANKWQVDTATIDIAKTSKNLYRVIFEAVKGPNKRGDIALDDISFTLGACSVKGDCDFEDPNCLWTNVQGTGDNFDWIKLKGPATNTNTGPKFDHTQQNAQGHYQYIEKAKGNDPGRAWLVSPLFQPLTSDKCLQFWYNMNGKDISRLSVVITVAGSSNITIWQLEGNQGKAWLQGQVSLPRIKKPYSVVFEGINGKEQGGIALDDITFINEGCRIIPSKAYVKRSMTTVKPAATKAPVDVSTSCTFTKDYCGWKQDKSDDGDWLIGLSEKASMKDHTGDDGGRYIFVKHLNQPNKKFRLISPDFTPTSDTSCVTFWYYKYGYSSNSLRMYIKEGLNLPSSPVLAVNGFPAKRWEREMYSVHINKTFNVVFEIRSDSFGITALDDVSITHGACKNDFSQSLSCDFENKDICGFQQDTHGKKPWVRHQGSTSTLNTGPLSDHTYRSNKGHYMFVEGSNTKPNSKVRLFSPVIKLDSSSSCVEFYFNMKGNVGMLSIYLLSGNRASFLWNRFGHQNSDWQLSSIQINSHKQYQIYFQAIVGGKYDGDIAIDDFTVRSGQCNKQGTCNFENGICDWEMSDENDFDWLIQKADVKSKALGPLTDHTNIKVISKGHYLMAKSNSGQAGSISKLVSTDFNPTVNCLHLWYNIYGKTPATMTVYKKASNTSILWQLTDEQEGNWKEAQVPISNTSEVFSIVIEVKSGSKSYVAIDDTHFNKIHDCARKPSNAIAAHTTAKRSYTTKPATVPQTDSFKSCTFSTGFCGWQQLPGSKVKWQMKRGKTATQDTGPKRDHTTGTGNYIYIETSNPVVSGDSTHLISPKFQVPGSQEWCLSFWYHMYGYGIGTLSVVYRGKSDVVAWQKRKSQGNKWINGQVNIRGPQELQIIFEVTKGKSFTGDIALDDIMITPKQCSEAKTSLLSFCDFESTCSLFQSVQSTLNWQLTTNTYHRRYRDHTYKSTLGDYIYVDLTKANKYSDARFNMPTIHNRTVCVEFFYRALGSFTGRLTVFRKVKDETLSLLKIEGNDVPNEWAFAELEVQSYGDLQLSFYVLSGKNPIGGIAIDDIAVANDHCKPPASCDFEKEHLCHWKNSLSNRHDWLVHSGGTDSRFTGPSADHTTGKPTGSYIYIEASNQRRNEKVRIVSEPLTNNGFTPCFLFWYNMYGNGIGQLNIYIQDSDQKETLLWTLKGDQGKSWQIGKIPLITSKSEYRVVIEGSTNSVRGDIAIDDIYTIPQSCSFFPSRAQAFFEPTTQSPATTTENTIETDVDEMCTFEKGMCIWAQSQTDQFEWKLRQGYTPNQSIGPQGDHTTGSGHYLYIDTAGQAINSRAQLFFTYTPTQNKTRCLKFWYNMRGQHVDYLNVYIQYGTGSNSPAWSRRSDQGPNWQLAQINFDEEYSTDMKIIIEGVKGGNTLSNIAIDDITLTNDGCKEPIGKCDFETRSLCGYQPDSSANFKWIWRTGYKSWFSTAPNKDHTYGSSNGHYMHISSRSPRKPKEVARLLSPKYDAPEEDHCVQFYYNIYGRNVGSLNIKLRIHDTKPYDTDSYLQIKGDQQKGWILGMVEVPKMIENPYQIIFEGVIGTGPYGDIAIDDITVTHGECEVGGDCDFDHGRCTWTNMAHNRYNWLVGSGSTATSNTGPVNDHTFQNSKGFYLFIDATYLKQEDKSRYISQMFPALHTERRCFTFWYSMNGNGIGILKILTKFETGSNVTIWELSRDQGNKWLYGQAPIQSHTEYQIIIEATRGRTFEGDLAIDDIIFKDSDCSVLPHTAAPKDTNVVIPTGIPPKNTETTKPFNCSFDDGICGWTQDPQDDFDWSEMAGKTQTWGTGPSSDHGGKGHYLYIEASNKRKGQKARLVSPLVKSVGMVCVSVYYYMYGSDIKDLKIYVMSGSNSPQQIFAKSGSSGRRWNQAQVQFQTLSPFNIILEATRGRGNRGDIAIDDVAVNEGFCTRQAAIGSGKYYNFESRNRMAQMKDDDFDWKLGSGWEARHSSRPSKDHTFKTSRGHYMYIRGNSRLKPDDKAVMSTPAFYSQNSAVCVTFWYFLYGKASGSLMVQYVSEQDGFTSPKVIWMKNEDQGNQWNEANLNIDDHSGKHIRIEFVGIAGPGYSLNVAIDDVFVSNKPCTIKPDSCNFEKGKCEWENKNKDDFDWVLSSGKYTSLYGPSKDHTTSTTAGSYLFLEPTIIQKYDSSQSNQAAILESQQFSPSTSKKCFEFYYYINKAKNSSLQMFSSQNGDEDLIWHLAGHQGSGWMKGQTNLKNIANPFRVKIKGNRGPNYAGDIALDDMKFTTTKQCATLPPKASPDVTPTTTASPLIKIPGFNCSFDKNLCGWKNSQGAQISWKRTKGSTRNSDTGPSSDHNGGGYYMYIESSFFSGFLKHYADLISPTFSTTQKACISFYYHMFGENINSLRLILAPKKVSAKYIWLKNGPQKNKWLQGTVTIPAVSSSNIVFRGVSGFGSSGDIAIDDVTIHAGECQEDISSNAVDCDFESSDGCQYLQDKSVDYRWKKYSGYGSPFRDHTKKSVFGHFMGAGSRRISSGKIARLWTPQFALKDGQCLSFWYHMYGSRIGTLNVHVTNVNAVNRIGAAVWTRRGHQGRSWFEEYIPLPNFINAFVIFESINRGDIIGIDDIKLLNSTCPEPGDCHFEISSCGWHNDGNNTVNWERMSGRTIYRREHRYIRDHTYSSIASSMMYIGVSKSKMKTKGDLVSISFDKTSGSGLCIKFWYIISGTNIGSLSVIMQTSNQSTLMWKLSDSQGSGWSQGTFFIKSDSSFTLSIRAEIEENANGFLALDDINYNSLRCAVTPIKARPLNQPSTTSKPVTMVSTIATSVLPPGPYDCTFESKNFCGWTQDQSNLKWIISKGSRYGYDPIVDHTLKTSNGNFALFRYKRTRSIQFVKLLSPPIHNYTLTCFSFWFHLYGNRVHSLSVQHMTSNKVFTQVWYHSQPLSRKWHPASITLGLNENDKIAFQVDSRSYLSGSVALDDIKLTPGHCHIKESCGFEDENLCEFVQMKSKGNFYWKVRDEKAPPIDTQILPRYDHTEDSLTGHYMYLRNSHVRSSSARLFSKVQRKTSGSCVSFWYSIGGTSNSMRFRVYSLITDIYRNLWTRSSRTGKTWNQAEVTVKSNTHWQVAFLGYSTRLDKQSYIALDDVKITSGSCPLDGDCNFEKDMCSWSNSNQDNFDWLQTTAANNRAGPKVDHSEQTAQGSYIYVLPKWPIQTGEKAVLVSDPIAPVPRRRCMSFWYYMKGNSAGELEVGYANESVLWRISDDQGDKWHLGKVPLSITNRFKKMTISASAGAGSRSIIAIDEISFDLKPCGLYPINAKPVLRPSTPSAPTTPTSPPSTFKPNSKFDCSFENGFCSWGQSRNDIFNWTLQQGPTDSSGTGPNVDHTYGSKKGHYIYIESSYPRKRGDTAILTSASFSKNINYTLEFYYHMYGSTIGGLNVTMTLDGQQQSQLLWSQRRSQARAWIKAELSIPPQNVPFAISLVGIIGWSVYGDIAIDDIRVFTTEQTEAPLNCTFEASGICKFSTPSNGNYRWKKHTGIARYPSHAPSFDHTSGTPYGHYMVFENLWAKNKNSTALLITPTQKSSSDICMSFYYYMHGYRRASLNVYQQINSQNSASLWMDTTDQGSRWVKAQVTMPASQDYKVIFEGVLHTYGAYVAVDDISSETGECPDPGDTDFEDDMGTWSNIRRNDVNWIRATGQMPYRLPHPAKDHTMNSMKGHYIFLASDSKSQRKGILRSEVFPATNLRCLHFWFYLDGTSPGGITVYFVDEETEAKTAIWALSSAQGNSWNYAQTAFAWKDSYYVEFEGITNQNHDVYTALDDIMFLNDYCAVQPLEAQTKYKFLPKTNTTSAPVITDSAIDCTFEKDYCKWTHNKSDVFLWQRKQGPTDSSSTGPQTDHTYGNSSGYYIYIETSRPRRQDDTASLISSPISPISNGCFRFWYHMYGADVDTLTVYNASGKSRSPLWRKQGTVDEFWHQAIIEINFEKSTQIVLEGKRGKSFSGDISIDDVSFSKKQCPSSSDFLCDYEETSICGFVQSQKDKFDWVRQQGASYSRNSGPSSDHTFGTWQGHYMYIKSVTHGTGDNAILQSPEYKSTGGKCANFWYHMYGSQIGQLKVHLKTPVSKQLLWKRHHAQGNFWSLAQVKIAFSGTFHLEFEAITEKGSQGNIAIDDFSLTEGQCPKAGNIDFEKGLTTWMNVIDDDFDWLIGTGKRYYNYDGPRKDHTLKTFYGHYLLLRALSPFKPGDHALLISESLDGSMHQCMRFWYRMSGQGIGTLRFIMVQLGSNVTSWVLSGSQSTFWRLGRFPIASNKPFQIIIEGVRGSSNRVNFAIDDIEFNNKKCSLFPRKATELPTTSTIPSSVTTALPPRTTPTPTQYDCTFEKDMCSWTNDVKADFKWARAQGPSGHYKSGPTTDHTSGTKDGWYILSKRSWRSKSYSKARIVGPSIPPSQTRCLNFWYHMYGAYVNQLQVNVTQGTTTKKLWVKTGDQGNLWRQAFIHMDKSAYKTNYKITFEAVGGINYRDFIALDDIRFTVGACHENNPTFCDFESEDKCNYTHNKNADFEWTWHHGRTQSSGTGPTADHTMGTPSGHYFYIETSSKKVNQTAQLISPMYHTDTPTCLHFYYFMYGDDINTLNIYQAFGNQFDELKSPLWNMEHSQGPNWIEGTVTLAAHGNYTVIFEGISGKGFRGDIAIDDIFQTNGSCQTPGFCDFENGPCNWRNDKLDDFDWVIGQGLTLTDQTGPIYDHTYNNAKGHYMYIDSSSPIRPGDVAHLLSEHLSANKKPGCLKFWYQMYGKDVNALNVLVRKSFGFLRHYDAAFIWTVNGNQGQKWFSAQVYIDPKYTGMSHQLIFEAIRGNGSYGDIAIDDISISQESCSIKPIYADPQKSEFQEVSCSFDMSFCQWYLDSKSDFNWTLAGYYKRIKPRTGSGSYIYIKSFQSKKGSNAMIHTTLLAPTSTGGNCLSFWYYMYGSNIGTLNVYMTKFGRKVLIWTKRGSQENQWNYAHLNVENDYNFMLYIEFVTNGRSTGMVAVDDIFMDTNGCPHPRSCDFEVDTCGWTIETKLTNLWRKSTYFSQIPDHTTGTKSGHYVYASSSRYGRRTKIARLTSPPFPPASQSCLRFWYNMNVQNSSALQLYVKTGFFKRQVWERTGNQGKEWWQGHANIVVPLQQLGVTYKLTFQSVQDSGHSEIIAVDDIEHLPGPCDPQGLCDFEQGMCGFTNVYGDDFDWIVFSGSKQSFVSGPTEDHTTNSPSGHYMYIDTRFNRNENDRAWLSSWENEPTNATCVSFWYHMYGKGMGDLNVFYKNSQSNRTIWHLSGNQGNIWLLGNFTIISPTTYVIIFEGVRGKTYTSDIALDDIRFQNGTCESIVTVPTTTVAPVKRDIFFQCTFEYGLCGWQIDSTTNAEFMISYGVFIYKRGGPRSDHTLGNHFGHYLLLNNSQSTTNRTARFISTDIHITRPICITFWYYMRITNFGQLNVYVHNNGEKKPPIWTRSGTQGYYWLHASIDVANPEKSNKVYFEAIRNHGYYGIALDDIKILIGSCPEINECDFEEVDICGFEQGTTDKFNWTRGSHSTARRSGPQSDHTYKSFYGHYMYLNTEKHTKDDHAHLYTPQYPATQTERCLSFWYYMDGTYEDKINVYLYQNNKITTKLWFIQTSQGPHWRLATVSINSQTPFQVLFEGIRGYNSRVIIALDDVKVSQTACEPLASCNFEEGFCGWFNNHLTIGRSMNWVIRTGHYRRTKLEPPIDHTAGDSSGSYAHIYSSRTSKGRAAYLESQMVPYEESPRFCFHFWHYMYGTDAGLLTVYVHYHGRSLKAIWTRNNTISHQWVEEHVTVGSQYINFEMVIGSIAGSNGSIAIDDVMLMKGLCPNEQEEKFTCKSGQKISKEKVCDFIFDCPDYDDEDNCGSCSFEDDMCTWTDISHGSFEWVRGRNGNNITESGPSIDHTMGTANGWFAYIHSSNGTRTRYASLENRVIQQTSSTCELNFWYYISSTTRFANNINVVLHESDITTSLIRYASRSNVWQQATVAIGKVSRPFRLMFYGTRSLSGRSDVAIDDISLTDCNFPKAEEHCEKYEFHCKNKACIDSSQVCDLSNDCGDGSDEGDCDDFNSCDFDFGLCDWSQDWNDDFDWTRTNGETLSYSTGPKRDHSTGTGTGYYIYTEASSPRKKGENARLYSPVIAPTSSNECWIRFFYHMNGFQMGTLNVYTRTSVLGKYKKLWTKTGHVADYWERADVKLTSNQKFQVVFESIIGGFSSDIALDDITFLPGCDISNNNEKLPNGTEPKTTPNPCPIGLYACRDRTGCIQYTNVCDFEKNCNDNSDEDVCGDCDFESGLCGWTDYSTGKFKWASHQGDAMGKIGPAKDHTNSSTGKYMRVFPNSGVFPTPAVISTRPYGETGKHCVIQFYVFLSGDDIGVLNLNMIDPVTGKLLKNLYSEKKNLGNAWVKESVKIGAHKRGFSLQFQALPETHSKPFTITTDIAVDDLKLINCDPAPIRIYTTPTTTSGKHSKTTPGKHIKTTPGNHITSKPGKTTSSSSVSTTHKSIPGKPTTHKTGSSSGRISATTTTASTTPPIKCNPDEFSCRTQNGFECFPTAYHCDGRKDCLNGEDENSCKVCPKGHTYCKPQHKCISSTRCNGISDCEDNSDESLCQTCRPDMCQKGGPCQVKDGIPQCSCGNLTVQTNFRCLIPKFERITSHPSHKKTWAIPVGIILALIMVGALVFGIYFFWKRRTQRNYSPSVSAGIDNPMYNYDFKMTELEPPSFSNTAAHGDSTAIENPLYSDLK</sequence>
<keyword evidence="1" id="KW-0677">Repeat</keyword>
<feature type="disulfide bond" evidence="3">
    <location>
        <begin position="6900"/>
        <end position="6918"/>
    </location>
</feature>
<feature type="domain" description="MAM" evidence="7">
    <location>
        <begin position="5366"/>
        <end position="5529"/>
    </location>
</feature>
<feature type="domain" description="MAM" evidence="7">
    <location>
        <begin position="5200"/>
        <end position="5362"/>
    </location>
</feature>
<evidence type="ECO:0000256" key="2">
    <source>
        <dbReference type="ARBA" id="ARBA00023157"/>
    </source>
</evidence>
<feature type="domain" description="MAM" evidence="7">
    <location>
        <begin position="205"/>
        <end position="358"/>
    </location>
</feature>
<dbReference type="PROSITE" id="PS01209">
    <property type="entry name" value="LDLRA_1"/>
    <property type="match status" value="1"/>
</dbReference>
<feature type="domain" description="MAM" evidence="7">
    <location>
        <begin position="4335"/>
        <end position="4495"/>
    </location>
</feature>
<feature type="domain" description="MAM" evidence="7">
    <location>
        <begin position="1750"/>
        <end position="1903"/>
    </location>
</feature>
<dbReference type="CDD" id="cd00112">
    <property type="entry name" value="LDLa"/>
    <property type="match status" value="5"/>
</dbReference>
<feature type="domain" description="MAM" evidence="7">
    <location>
        <begin position="6528"/>
        <end position="6691"/>
    </location>
</feature>
<feature type="domain" description="MAM" evidence="7">
    <location>
        <begin position="3981"/>
        <end position="4137"/>
    </location>
</feature>
<feature type="domain" description="MAM" evidence="7">
    <location>
        <begin position="5868"/>
        <end position="6026"/>
    </location>
</feature>
<feature type="domain" description="MAM" evidence="7">
    <location>
        <begin position="2096"/>
        <end position="2256"/>
    </location>
</feature>
<feature type="domain" description="MAM" evidence="7">
    <location>
        <begin position="553"/>
        <end position="709"/>
    </location>
</feature>
<feature type="domain" description="MAM" evidence="7">
    <location>
        <begin position="5715"/>
        <end position="5866"/>
    </location>
</feature>
<dbReference type="PANTHER" id="PTHR23282:SF146">
    <property type="entry name" value="RT07201P-RELATED"/>
    <property type="match status" value="1"/>
</dbReference>
<feature type="domain" description="MAM" evidence="7">
    <location>
        <begin position="6727"/>
        <end position="6886"/>
    </location>
</feature>
<feature type="disulfide bond" evidence="3">
    <location>
        <begin position="7132"/>
        <end position="7147"/>
    </location>
</feature>
<feature type="region of interest" description="Disordered" evidence="4">
    <location>
        <begin position="1607"/>
        <end position="1629"/>
    </location>
</feature>
<dbReference type="InterPro" id="IPR000998">
    <property type="entry name" value="MAM_dom"/>
</dbReference>
<evidence type="ECO:0000256" key="3">
    <source>
        <dbReference type="PROSITE-ProRule" id="PRU00124"/>
    </source>
</evidence>
<dbReference type="Pfam" id="PF00629">
    <property type="entry name" value="MAM"/>
    <property type="match status" value="42"/>
</dbReference>
<keyword evidence="5" id="KW-1133">Transmembrane helix</keyword>
<feature type="compositionally biased region" description="Basic residues" evidence="4">
    <location>
        <begin position="7327"/>
        <end position="7338"/>
    </location>
</feature>
<dbReference type="PROSITE" id="PS50068">
    <property type="entry name" value="LDLRA_2"/>
    <property type="match status" value="5"/>
</dbReference>
<evidence type="ECO:0000256" key="1">
    <source>
        <dbReference type="ARBA" id="ARBA00022737"/>
    </source>
</evidence>
<keyword evidence="5" id="KW-0812">Transmembrane</keyword>
<dbReference type="PRINTS" id="PR00020">
    <property type="entry name" value="MAMDOMAIN"/>
</dbReference>
<feature type="disulfide bond" evidence="3">
    <location>
        <begin position="7443"/>
        <end position="7461"/>
    </location>
</feature>
<feature type="domain" description="MAM" evidence="7">
    <location>
        <begin position="24"/>
        <end position="183"/>
    </location>
</feature>
<feature type="transmembrane region" description="Helical" evidence="5">
    <location>
        <begin position="7524"/>
        <end position="7548"/>
    </location>
</feature>
<feature type="domain" description="MAM" evidence="7">
    <location>
        <begin position="2950"/>
        <end position="3116"/>
    </location>
</feature>
<feature type="domain" description="MAM" evidence="7">
    <location>
        <begin position="3816"/>
        <end position="3979"/>
    </location>
</feature>
<feature type="domain" description="MAM" evidence="7">
    <location>
        <begin position="889"/>
        <end position="1051"/>
    </location>
</feature>
<evidence type="ECO:0000259" key="7">
    <source>
        <dbReference type="PROSITE" id="PS50060"/>
    </source>
</evidence>
<feature type="domain" description="MAM" evidence="7">
    <location>
        <begin position="1585"/>
        <end position="1743"/>
    </location>
</feature>
<feature type="domain" description="MAM" evidence="7">
    <location>
        <begin position="3657"/>
        <end position="3814"/>
    </location>
</feature>
<feature type="domain" description="MAM" evidence="7">
    <location>
        <begin position="4497"/>
        <end position="4656"/>
    </location>
</feature>
<dbReference type="PRINTS" id="PR00261">
    <property type="entry name" value="LDLRECEPTOR"/>
</dbReference>
<dbReference type="FunFam" id="2.60.120.200:FF:000128">
    <property type="entry name" value="enteropeptidase isoform X2"/>
    <property type="match status" value="1"/>
</dbReference>
<protein>
    <submittedName>
        <fullName evidence="9">MAM and LDL-receptor class A domain-containing protein 1-like isoform X1</fullName>
    </submittedName>
</protein>
<dbReference type="CDD" id="cd06263">
    <property type="entry name" value="MAM"/>
    <property type="match status" value="41"/>
</dbReference>
<feature type="domain" description="MAM" evidence="7">
    <location>
        <begin position="1078"/>
        <end position="1230"/>
    </location>
</feature>
<feature type="disulfide bond" evidence="3">
    <location>
        <begin position="7418"/>
        <end position="7433"/>
    </location>
</feature>
<feature type="domain" description="MAM" evidence="7">
    <location>
        <begin position="724"/>
        <end position="887"/>
    </location>
</feature>
<feature type="region of interest" description="Disordered" evidence="4">
    <location>
        <begin position="7319"/>
        <end position="7390"/>
    </location>
</feature>
<feature type="compositionally biased region" description="Low complexity" evidence="4">
    <location>
        <begin position="7346"/>
        <end position="7364"/>
    </location>
</feature>
<evidence type="ECO:0000256" key="5">
    <source>
        <dbReference type="SAM" id="Phobius"/>
    </source>
</evidence>
<feature type="domain" description="MAM" evidence="7">
    <location>
        <begin position="3462"/>
        <end position="3623"/>
    </location>
</feature>
<feature type="domain" description="MAM" evidence="7">
    <location>
        <begin position="6205"/>
        <end position="6364"/>
    </location>
</feature>
<dbReference type="PROSITE" id="PS50060">
    <property type="entry name" value="MAM_2"/>
    <property type="match status" value="42"/>
</dbReference>
<feature type="domain" description="MAM" evidence="7">
    <location>
        <begin position="4170"/>
        <end position="4339"/>
    </location>
</feature>
<dbReference type="RefSeq" id="XP_029638574.1">
    <property type="nucleotide sequence ID" value="XM_029782714.2"/>
</dbReference>
<dbReference type="Pfam" id="PF00057">
    <property type="entry name" value="Ldl_recept_a"/>
    <property type="match status" value="2"/>
</dbReference>
<proteinExistence type="predicted"/>
<comment type="caution">
    <text evidence="3">Lacks conserved residue(s) required for the propagation of feature annotation.</text>
</comment>
<feature type="domain" description="MAM" evidence="7">
    <location>
        <begin position="4684"/>
        <end position="4843"/>
    </location>
</feature>
<feature type="domain" description="MAM" evidence="7">
    <location>
        <begin position="1236"/>
        <end position="1395"/>
    </location>
</feature>
<dbReference type="PANTHER" id="PTHR23282">
    <property type="entry name" value="APICAL ENDOSOMAL GLYCOPROTEIN PRECURSOR"/>
    <property type="match status" value="1"/>
</dbReference>
<accession>A0A6P7SJS2</accession>
<reference evidence="9" key="1">
    <citation type="submission" date="2025-08" db="UniProtKB">
        <authorList>
            <consortium name="RefSeq"/>
        </authorList>
    </citation>
    <scope>IDENTIFICATION</scope>
</reference>
<dbReference type="SMART" id="SM00192">
    <property type="entry name" value="LDLa"/>
    <property type="match status" value="5"/>
</dbReference>
<keyword evidence="6" id="KW-0732">Signal</keyword>
<feature type="domain" description="MAM" evidence="7">
    <location>
        <begin position="2428"/>
        <end position="2589"/>
    </location>
</feature>